<accession>A0A3P7YMS4</accession>
<organism evidence="3 4">
    <name type="scientific">Heligmosomoides polygyrus</name>
    <name type="common">Parasitic roundworm</name>
    <dbReference type="NCBI Taxonomy" id="6339"/>
    <lineage>
        <taxon>Eukaryota</taxon>
        <taxon>Metazoa</taxon>
        <taxon>Ecdysozoa</taxon>
        <taxon>Nematoda</taxon>
        <taxon>Chromadorea</taxon>
        <taxon>Rhabditida</taxon>
        <taxon>Rhabditina</taxon>
        <taxon>Rhabditomorpha</taxon>
        <taxon>Strongyloidea</taxon>
        <taxon>Heligmosomidae</taxon>
        <taxon>Heligmosomoides</taxon>
    </lineage>
</organism>
<feature type="domain" description="SCP" evidence="1">
    <location>
        <begin position="14"/>
        <end position="162"/>
    </location>
</feature>
<dbReference type="Pfam" id="PF00188">
    <property type="entry name" value="CAP"/>
    <property type="match status" value="1"/>
</dbReference>
<dbReference type="EMBL" id="UZAH01027201">
    <property type="protein sequence ID" value="VDO89546.1"/>
    <property type="molecule type" value="Genomic_DNA"/>
</dbReference>
<dbReference type="AlphaFoldDB" id="A0A183FU71"/>
<accession>A0A183FU71</accession>
<dbReference type="InterPro" id="IPR035940">
    <property type="entry name" value="CAP_sf"/>
</dbReference>
<gene>
    <name evidence="2" type="ORF">HPBE_LOCUS11707</name>
</gene>
<dbReference type="CDD" id="cd05380">
    <property type="entry name" value="CAP_euk"/>
    <property type="match status" value="1"/>
</dbReference>
<dbReference type="SUPFAM" id="SSF55797">
    <property type="entry name" value="PR-1-like"/>
    <property type="match status" value="1"/>
</dbReference>
<evidence type="ECO:0000313" key="4">
    <source>
        <dbReference type="WBParaSite" id="HPBE_0001170601-mRNA-1"/>
    </source>
</evidence>
<dbReference type="OrthoDB" id="5874910at2759"/>
<name>A0A183FU71_HELPZ</name>
<evidence type="ECO:0000313" key="2">
    <source>
        <dbReference type="EMBL" id="VDO89546.1"/>
    </source>
</evidence>
<dbReference type="Gene3D" id="3.40.33.10">
    <property type="entry name" value="CAP"/>
    <property type="match status" value="1"/>
</dbReference>
<evidence type="ECO:0000313" key="3">
    <source>
        <dbReference type="Proteomes" id="UP000050761"/>
    </source>
</evidence>
<dbReference type="Proteomes" id="UP000050761">
    <property type="component" value="Unassembled WGS sequence"/>
</dbReference>
<dbReference type="InterPro" id="IPR014044">
    <property type="entry name" value="CAP_dom"/>
</dbReference>
<dbReference type="SMART" id="SM00198">
    <property type="entry name" value="SCP"/>
    <property type="match status" value="1"/>
</dbReference>
<sequence>LATQCTSKNGVTDAGRQDALNAFNDNRRKAVNGLLQNGANAGDNLPHGKNMYKLEWDCGLESLAEFLLTQDCSVPPTTLPNNGIGAAVVTPAPATVDAVITGAVATWPPLLQANAIAKPAAVTDPMIQDKATKVGCTAKLCTGANPTGLAVCVYDVPGNGVCTAASAATDCTTYTPSTCDIATGLCLKTDATTTAATTTAAAAATTASASSVVTPSGGELLQK</sequence>
<reference evidence="2 3" key="1">
    <citation type="submission" date="2018-11" db="EMBL/GenBank/DDBJ databases">
        <authorList>
            <consortium name="Pathogen Informatics"/>
        </authorList>
    </citation>
    <scope>NUCLEOTIDE SEQUENCE [LARGE SCALE GENOMIC DNA]</scope>
</reference>
<dbReference type="WBParaSite" id="HPBE_0001170601-mRNA-1">
    <property type="protein sequence ID" value="HPBE_0001170601-mRNA-1"/>
    <property type="gene ID" value="HPBE_0001170601"/>
</dbReference>
<protein>
    <submittedName>
        <fullName evidence="4">SCP domain-containing protein</fullName>
    </submittedName>
</protein>
<keyword evidence="3" id="KW-1185">Reference proteome</keyword>
<proteinExistence type="predicted"/>
<evidence type="ECO:0000259" key="1">
    <source>
        <dbReference type="SMART" id="SM00198"/>
    </source>
</evidence>
<reference evidence="4" key="2">
    <citation type="submission" date="2019-09" db="UniProtKB">
        <authorList>
            <consortium name="WormBaseParasite"/>
        </authorList>
    </citation>
    <scope>IDENTIFICATION</scope>
</reference>